<name>A0ABT7SLH6_9CELL</name>
<dbReference type="InterPro" id="IPR014710">
    <property type="entry name" value="RmlC-like_jellyroll"/>
</dbReference>
<evidence type="ECO:0000259" key="1">
    <source>
        <dbReference type="Pfam" id="PF07883"/>
    </source>
</evidence>
<organism evidence="2 3">
    <name type="scientific">Cellulomonas alba</name>
    <dbReference type="NCBI Taxonomy" id="3053467"/>
    <lineage>
        <taxon>Bacteria</taxon>
        <taxon>Bacillati</taxon>
        <taxon>Actinomycetota</taxon>
        <taxon>Actinomycetes</taxon>
        <taxon>Micrococcales</taxon>
        <taxon>Cellulomonadaceae</taxon>
        <taxon>Cellulomonas</taxon>
    </lineage>
</organism>
<reference evidence="2 3" key="1">
    <citation type="submission" date="2023-06" db="EMBL/GenBank/DDBJ databases">
        <title>Cellulomonas sp. MW4 Whole genome sequence.</title>
        <authorList>
            <person name="Park S."/>
        </authorList>
    </citation>
    <scope>NUCLEOTIDE SEQUENCE [LARGE SCALE GENOMIC DNA]</scope>
    <source>
        <strain evidence="2 3">MW4</strain>
    </source>
</reference>
<gene>
    <name evidence="2" type="ORF">QRT04_15855</name>
</gene>
<dbReference type="InterPro" id="IPR013096">
    <property type="entry name" value="Cupin_2"/>
</dbReference>
<dbReference type="SUPFAM" id="SSF51182">
    <property type="entry name" value="RmlC-like cupins"/>
    <property type="match status" value="1"/>
</dbReference>
<protein>
    <submittedName>
        <fullName evidence="2">Cupin domain-containing protein</fullName>
    </submittedName>
</protein>
<sequence length="137" mass="14792">MDEFGSTRTGETAPVPDQLRTLFNRPDDVRVQVLPCQLPGLRSMAVHFGAGARTVPHVHHGGQHLVYVDGVGVVGDDAGVHVVRPGDVVSSPPGAWHWHGAVPGEGATHVTFEQPGDFDREVERRDWESSYPDDLGA</sequence>
<dbReference type="PANTHER" id="PTHR43698">
    <property type="entry name" value="RIBD C-TERMINAL DOMAIN CONTAINING PROTEIN"/>
    <property type="match status" value="1"/>
</dbReference>
<comment type="caution">
    <text evidence="2">The sequence shown here is derived from an EMBL/GenBank/DDBJ whole genome shotgun (WGS) entry which is preliminary data.</text>
</comment>
<dbReference type="Pfam" id="PF07883">
    <property type="entry name" value="Cupin_2"/>
    <property type="match status" value="1"/>
</dbReference>
<accession>A0ABT7SLH6</accession>
<dbReference type="InterPro" id="IPR011051">
    <property type="entry name" value="RmlC_Cupin_sf"/>
</dbReference>
<dbReference type="RefSeq" id="WP_289456578.1">
    <property type="nucleotide sequence ID" value="NZ_JAUCGQ010000003.1"/>
</dbReference>
<dbReference type="Gene3D" id="2.60.120.10">
    <property type="entry name" value="Jelly Rolls"/>
    <property type="match status" value="1"/>
</dbReference>
<proteinExistence type="predicted"/>
<dbReference type="EMBL" id="JAUCGQ010000003">
    <property type="protein sequence ID" value="MDM7856412.1"/>
    <property type="molecule type" value="Genomic_DNA"/>
</dbReference>
<dbReference type="Proteomes" id="UP001529338">
    <property type="component" value="Unassembled WGS sequence"/>
</dbReference>
<evidence type="ECO:0000313" key="3">
    <source>
        <dbReference type="Proteomes" id="UP001529338"/>
    </source>
</evidence>
<keyword evidence="3" id="KW-1185">Reference proteome</keyword>
<dbReference type="PANTHER" id="PTHR43698:SF1">
    <property type="entry name" value="BLL4564 PROTEIN"/>
    <property type="match status" value="1"/>
</dbReference>
<evidence type="ECO:0000313" key="2">
    <source>
        <dbReference type="EMBL" id="MDM7856412.1"/>
    </source>
</evidence>
<feature type="domain" description="Cupin type-2" evidence="1">
    <location>
        <begin position="46"/>
        <end position="107"/>
    </location>
</feature>